<comment type="similarity">
    <text evidence="1">Belongs to the peptidase C1 family.</text>
</comment>
<dbReference type="GO" id="GO:0006508">
    <property type="term" value="P:proteolysis"/>
    <property type="evidence" value="ECO:0007669"/>
    <property type="project" value="InterPro"/>
</dbReference>
<reference evidence="4 5" key="1">
    <citation type="submission" date="2019-08" db="EMBL/GenBank/DDBJ databases">
        <title>The genome of the soybean aphid Biotype 1, its phylome, world population structure and adaptation to the North American continent.</title>
        <authorList>
            <person name="Giordano R."/>
            <person name="Donthu R.K."/>
            <person name="Hernandez A.G."/>
            <person name="Wright C.L."/>
            <person name="Zimin A.V."/>
        </authorList>
    </citation>
    <scope>NUCLEOTIDE SEQUENCE [LARGE SCALE GENOMIC DNA]</scope>
    <source>
        <tissue evidence="4">Whole aphids</tissue>
    </source>
</reference>
<protein>
    <recommendedName>
        <fullName evidence="3">Peptidase C1A papain C-terminal domain-containing protein</fullName>
    </recommendedName>
</protein>
<dbReference type="SUPFAM" id="SSF54001">
    <property type="entry name" value="Cysteine proteinases"/>
    <property type="match status" value="1"/>
</dbReference>
<organism evidence="4 5">
    <name type="scientific">Aphis glycines</name>
    <name type="common">Soybean aphid</name>
    <dbReference type="NCBI Taxonomy" id="307491"/>
    <lineage>
        <taxon>Eukaryota</taxon>
        <taxon>Metazoa</taxon>
        <taxon>Ecdysozoa</taxon>
        <taxon>Arthropoda</taxon>
        <taxon>Hexapoda</taxon>
        <taxon>Insecta</taxon>
        <taxon>Pterygota</taxon>
        <taxon>Neoptera</taxon>
        <taxon>Paraneoptera</taxon>
        <taxon>Hemiptera</taxon>
        <taxon>Sternorrhyncha</taxon>
        <taxon>Aphidomorpha</taxon>
        <taxon>Aphidoidea</taxon>
        <taxon>Aphididae</taxon>
        <taxon>Aphidini</taxon>
        <taxon>Aphis</taxon>
        <taxon>Aphis</taxon>
    </lineage>
</organism>
<dbReference type="Proteomes" id="UP000475862">
    <property type="component" value="Unassembled WGS sequence"/>
</dbReference>
<feature type="signal peptide" evidence="2">
    <location>
        <begin position="1"/>
        <end position="21"/>
    </location>
</feature>
<dbReference type="GO" id="GO:0008234">
    <property type="term" value="F:cysteine-type peptidase activity"/>
    <property type="evidence" value="ECO:0007669"/>
    <property type="project" value="InterPro"/>
</dbReference>
<dbReference type="Pfam" id="PF00112">
    <property type="entry name" value="Peptidase_C1"/>
    <property type="match status" value="1"/>
</dbReference>
<dbReference type="Gene3D" id="3.90.70.10">
    <property type="entry name" value="Cysteine proteinases"/>
    <property type="match status" value="1"/>
</dbReference>
<dbReference type="InterPro" id="IPR000668">
    <property type="entry name" value="Peptidase_C1A_C"/>
</dbReference>
<dbReference type="PANTHER" id="PTHR12411">
    <property type="entry name" value="CYSTEINE PROTEASE FAMILY C1-RELATED"/>
    <property type="match status" value="1"/>
</dbReference>
<evidence type="ECO:0000313" key="5">
    <source>
        <dbReference type="Proteomes" id="UP000475862"/>
    </source>
</evidence>
<keyword evidence="2" id="KW-0732">Signal</keyword>
<evidence type="ECO:0000256" key="2">
    <source>
        <dbReference type="SAM" id="SignalP"/>
    </source>
</evidence>
<dbReference type="InterPro" id="IPR013128">
    <property type="entry name" value="Peptidase_C1A"/>
</dbReference>
<proteinExistence type="inferred from homology"/>
<dbReference type="EMBL" id="VYZN01000017">
    <property type="protein sequence ID" value="KAE9538075.1"/>
    <property type="molecule type" value="Genomic_DNA"/>
</dbReference>
<sequence length="326" mass="36770">MRTFISFVIFVSSVTSWVAAATDTAFAKPSYENFDSRTRKLVQKTNYDSWSKKPRKTFDINYKTDIPKEFDARQYFVNCANVIGDVKDQGNCASSWAVAVASTFTDRLCIATNGTFTQNLSAQNLMSCGDDEKMGCNGGSAFKAWEFITGTGIVTGGNFDSNEGCQPYKNRPCDHYGDSRMTNCSSLRRTPMTICREKCINKNYKVKYDDDLHKTSVNYITSWTNVIQIQQEIMTYGPVTALMYVYENFMGYKKGVYKSTVGDLIGYHHVKLIGWGVDNDGNEYWLAMNSWNSNWGENGLFKILRGYNFCSIELLVMAGIADVSQP</sequence>
<feature type="domain" description="Peptidase C1A papain C-terminal" evidence="3">
    <location>
        <begin position="66"/>
        <end position="320"/>
    </location>
</feature>
<keyword evidence="5" id="KW-1185">Reference proteome</keyword>
<dbReference type="CDD" id="cd02620">
    <property type="entry name" value="Peptidase_C1A_CathepsinB"/>
    <property type="match status" value="1"/>
</dbReference>
<evidence type="ECO:0000259" key="3">
    <source>
        <dbReference type="SMART" id="SM00645"/>
    </source>
</evidence>
<accession>A0A6G0TSQ0</accession>
<dbReference type="InterPro" id="IPR038765">
    <property type="entry name" value="Papain-like_cys_pep_sf"/>
</dbReference>
<gene>
    <name evidence="4" type="ORF">AGLY_006047</name>
</gene>
<evidence type="ECO:0000256" key="1">
    <source>
        <dbReference type="ARBA" id="ARBA00008455"/>
    </source>
</evidence>
<feature type="chain" id="PRO_5026328364" description="Peptidase C1A papain C-terminal domain-containing protein" evidence="2">
    <location>
        <begin position="22"/>
        <end position="326"/>
    </location>
</feature>
<name>A0A6G0TSQ0_APHGL</name>
<evidence type="ECO:0000313" key="4">
    <source>
        <dbReference type="EMBL" id="KAE9538075.1"/>
    </source>
</evidence>
<dbReference type="OrthoDB" id="190265at2759"/>
<comment type="caution">
    <text evidence="4">The sequence shown here is derived from an EMBL/GenBank/DDBJ whole genome shotgun (WGS) entry which is preliminary data.</text>
</comment>
<dbReference type="AlphaFoldDB" id="A0A6G0TSQ0"/>
<dbReference type="SMART" id="SM00645">
    <property type="entry name" value="Pept_C1"/>
    <property type="match status" value="1"/>
</dbReference>